<proteinExistence type="predicted"/>
<dbReference type="Proteomes" id="UP000294933">
    <property type="component" value="Unassembled WGS sequence"/>
</dbReference>
<name>A0A4Y7Q1P7_9AGAM</name>
<keyword evidence="2" id="KW-1185">Reference proteome</keyword>
<dbReference type="OrthoDB" id="3041043at2759"/>
<dbReference type="VEuPathDB" id="FungiDB:BD410DRAFT_314845"/>
<evidence type="ECO:0000313" key="2">
    <source>
        <dbReference type="Proteomes" id="UP000294933"/>
    </source>
</evidence>
<dbReference type="EMBL" id="ML170183">
    <property type="protein sequence ID" value="TDL21082.1"/>
    <property type="molecule type" value="Genomic_DNA"/>
</dbReference>
<reference evidence="1 2" key="1">
    <citation type="submission" date="2018-06" db="EMBL/GenBank/DDBJ databases">
        <title>A transcriptomic atlas of mushroom development highlights an independent origin of complex multicellularity.</title>
        <authorList>
            <consortium name="DOE Joint Genome Institute"/>
            <person name="Krizsan K."/>
            <person name="Almasi E."/>
            <person name="Merenyi Z."/>
            <person name="Sahu N."/>
            <person name="Viragh M."/>
            <person name="Koszo T."/>
            <person name="Mondo S."/>
            <person name="Kiss B."/>
            <person name="Balint B."/>
            <person name="Kues U."/>
            <person name="Barry K."/>
            <person name="Hegedus J.C."/>
            <person name="Henrissat B."/>
            <person name="Johnson J."/>
            <person name="Lipzen A."/>
            <person name="Ohm R."/>
            <person name="Nagy I."/>
            <person name="Pangilinan J."/>
            <person name="Yan J."/>
            <person name="Xiong Y."/>
            <person name="Grigoriev I.V."/>
            <person name="Hibbett D.S."/>
            <person name="Nagy L.G."/>
        </authorList>
    </citation>
    <scope>NUCLEOTIDE SEQUENCE [LARGE SCALE GENOMIC DNA]</scope>
    <source>
        <strain evidence="1 2">SZMC22713</strain>
    </source>
</reference>
<evidence type="ECO:0000313" key="1">
    <source>
        <dbReference type="EMBL" id="TDL21082.1"/>
    </source>
</evidence>
<sequence>MSSANLFMEILDRSNASDVLFAHATPATMYRIGRTCWMARRAVQDYSRRAFNINKHLRRFFNDPIGFRSLQAQTGTLMTGVFAHGFLDRTLWDETRLDLYVYPQHAVDVGRWVMENGGKGYQFKPMVDQHCDFDVAVAAWLKWPDPWDWESGDDWDVQMRGMQNFLKFLADEEGSGLTVRMMVAEHAPLITLIAYHWHSTAFMNVITFYAAYSLHPFTTFEEKERNNIRSAALLTIDLEIGYDLIDTPNALKQRLTKPFVFGDRWVDDESSWVLPLGTRGVSWPKLSEKTPPLSFDPFSVNAWDLVPSSSGMPQIGHWEIAREIFKFRYCSTASFYMYMKDTIDTLGELERTERSNHRDWS</sequence>
<accession>A0A4Y7Q1P7</accession>
<dbReference type="AlphaFoldDB" id="A0A4Y7Q1P7"/>
<protein>
    <submittedName>
        <fullName evidence="1">Uncharacterized protein</fullName>
    </submittedName>
</protein>
<organism evidence="1 2">
    <name type="scientific">Rickenella mellea</name>
    <dbReference type="NCBI Taxonomy" id="50990"/>
    <lineage>
        <taxon>Eukaryota</taxon>
        <taxon>Fungi</taxon>
        <taxon>Dikarya</taxon>
        <taxon>Basidiomycota</taxon>
        <taxon>Agaricomycotina</taxon>
        <taxon>Agaricomycetes</taxon>
        <taxon>Hymenochaetales</taxon>
        <taxon>Rickenellaceae</taxon>
        <taxon>Rickenella</taxon>
    </lineage>
</organism>
<gene>
    <name evidence="1" type="ORF">BD410DRAFT_314845</name>
</gene>
<dbReference type="STRING" id="50990.A0A4Y7Q1P7"/>